<dbReference type="PROSITE" id="PS50943">
    <property type="entry name" value="HTH_CROC1"/>
    <property type="match status" value="2"/>
</dbReference>
<dbReference type="SMART" id="SM00530">
    <property type="entry name" value="HTH_XRE"/>
    <property type="match status" value="2"/>
</dbReference>
<protein>
    <submittedName>
        <fullName evidence="3">Toxin-antitoxin system, antitoxin component, Xre family</fullName>
    </submittedName>
</protein>
<dbReference type="Proteomes" id="UP000030761">
    <property type="component" value="Unassembled WGS sequence"/>
</dbReference>
<keyword evidence="1" id="KW-0238">DNA-binding</keyword>
<dbReference type="EMBL" id="KN050677">
    <property type="protein sequence ID" value="KFL96310.1"/>
    <property type="molecule type" value="Genomic_DNA"/>
</dbReference>
<proteinExistence type="predicted"/>
<dbReference type="InterPro" id="IPR001387">
    <property type="entry name" value="Cro/C1-type_HTH"/>
</dbReference>
<dbReference type="AlphaFoldDB" id="A0AB34NYS9"/>
<organism evidence="3 4">
    <name type="scientific">Lactobacillus gasseri SV-16A-US</name>
    <dbReference type="NCBI Taxonomy" id="575604"/>
    <lineage>
        <taxon>Bacteria</taxon>
        <taxon>Bacillati</taxon>
        <taxon>Bacillota</taxon>
        <taxon>Bacilli</taxon>
        <taxon>Lactobacillales</taxon>
        <taxon>Lactobacillaceae</taxon>
        <taxon>Lactobacillus</taxon>
    </lineage>
</organism>
<evidence type="ECO:0000259" key="2">
    <source>
        <dbReference type="PROSITE" id="PS50943"/>
    </source>
</evidence>
<accession>A0AB34NYS9</accession>
<gene>
    <name evidence="3" type="ORF">HMPREF5175_01823</name>
</gene>
<feature type="domain" description="HTH cro/C1-type" evidence="2">
    <location>
        <begin position="28"/>
        <end position="85"/>
    </location>
</feature>
<dbReference type="InterPro" id="IPR010982">
    <property type="entry name" value="Lambda_DNA-bd_dom_sf"/>
</dbReference>
<dbReference type="PANTHER" id="PTHR46797:SF1">
    <property type="entry name" value="METHYLPHOSPHONATE SYNTHASE"/>
    <property type="match status" value="1"/>
</dbReference>
<dbReference type="GO" id="GO:0003700">
    <property type="term" value="F:DNA-binding transcription factor activity"/>
    <property type="evidence" value="ECO:0007669"/>
    <property type="project" value="TreeGrafter"/>
</dbReference>
<dbReference type="CDD" id="cd00093">
    <property type="entry name" value="HTH_XRE"/>
    <property type="match status" value="2"/>
</dbReference>
<dbReference type="GO" id="GO:0003677">
    <property type="term" value="F:DNA binding"/>
    <property type="evidence" value="ECO:0007669"/>
    <property type="project" value="UniProtKB-KW"/>
</dbReference>
<reference evidence="3 4" key="1">
    <citation type="submission" date="2010-03" db="EMBL/GenBank/DDBJ databases">
        <title>The Genome Sequence of Lactobacillus gasseri strain SV-16A-US.</title>
        <authorList>
            <consortium name="The Broad Institute Genome Sequencing Platform"/>
            <person name="Ward D."/>
            <person name="Earl A."/>
            <person name="Feldgarden M."/>
            <person name="Gevers D."/>
            <person name="Young S.K."/>
            <person name="Zeng Q."/>
            <person name="Koehrsen M."/>
            <person name="Alvarado L."/>
            <person name="Berlin A."/>
            <person name="Bochicchio J."/>
            <person name="Borenstein D."/>
            <person name="Chapman S.B."/>
            <person name="Chen Z."/>
            <person name="Engels R."/>
            <person name="Freedman E."/>
            <person name="Gellesch M."/>
            <person name="Goldberg J."/>
            <person name="Griggs A."/>
            <person name="Gujja S."/>
            <person name="Heilman E."/>
            <person name="Heiman D."/>
            <person name="Hepburn T."/>
            <person name="Howarth C."/>
            <person name="Jen D."/>
            <person name="Larson L."/>
            <person name="Mehta T."/>
            <person name="Park D."/>
            <person name="Pearson M."/>
            <person name="Roberts A."/>
            <person name="Saif S."/>
            <person name="Shea T."/>
            <person name="Shenoy N."/>
            <person name="Sisk P."/>
            <person name="Stolte C."/>
            <person name="Sykes S."/>
            <person name="Thomson T."/>
            <person name="Walk T."/>
            <person name="White J."/>
            <person name="Yandava C."/>
            <person name="Liu Y."/>
            <person name="Xu Q."/>
            <person name="Haas B."/>
            <person name="Nusbaum C."/>
            <person name="Birren B."/>
        </authorList>
    </citation>
    <scope>NUCLEOTIDE SEQUENCE [LARGE SCALE GENOMIC DNA]</scope>
    <source>
        <strain evidence="3 4">SV-16A-US</strain>
    </source>
</reference>
<feature type="domain" description="HTH cro/C1-type" evidence="2">
    <location>
        <begin position="112"/>
        <end position="166"/>
    </location>
</feature>
<sequence length="218" mass="25292">MRRENMAKGRKELSLAARIRRERVKENLNELLKKRGMTQKELAEKTGIAYATINNYRRAYAQSSLPSKKNLLAMAKALNCEPDEIDPSYLQFVVTNDKLDNKENLQIFSSNLQALISREGLTYKEFCENLGISYRALWGWATGEIKPSEESLELLSKHFRIPIKDLLNTSIDTEEATKRSFEILQHIPSNLSKEDKDQIIDFIEFIKFKNKREARNGY</sequence>
<evidence type="ECO:0000256" key="1">
    <source>
        <dbReference type="ARBA" id="ARBA00023125"/>
    </source>
</evidence>
<dbReference type="PANTHER" id="PTHR46797">
    <property type="entry name" value="HTH-TYPE TRANSCRIPTIONAL REGULATOR"/>
    <property type="match status" value="1"/>
</dbReference>
<dbReference type="Gene3D" id="1.10.260.40">
    <property type="entry name" value="lambda repressor-like DNA-binding domains"/>
    <property type="match status" value="2"/>
</dbReference>
<dbReference type="GO" id="GO:0005829">
    <property type="term" value="C:cytosol"/>
    <property type="evidence" value="ECO:0007669"/>
    <property type="project" value="TreeGrafter"/>
</dbReference>
<evidence type="ECO:0000313" key="3">
    <source>
        <dbReference type="EMBL" id="KFL96310.1"/>
    </source>
</evidence>
<dbReference type="Pfam" id="PF01381">
    <property type="entry name" value="HTH_3"/>
    <property type="match status" value="2"/>
</dbReference>
<dbReference type="SUPFAM" id="SSF47413">
    <property type="entry name" value="lambda repressor-like DNA-binding domains"/>
    <property type="match status" value="2"/>
</dbReference>
<evidence type="ECO:0000313" key="4">
    <source>
        <dbReference type="Proteomes" id="UP000030761"/>
    </source>
</evidence>
<name>A0AB34NYS9_LACGS</name>
<dbReference type="InterPro" id="IPR050807">
    <property type="entry name" value="TransReg_Diox_bact_type"/>
</dbReference>